<dbReference type="GO" id="GO:0005576">
    <property type="term" value="C:extracellular region"/>
    <property type="evidence" value="ECO:0007669"/>
    <property type="project" value="TreeGrafter"/>
</dbReference>
<organism evidence="3 4">
    <name type="scientific">Aquarana catesbeiana</name>
    <name type="common">American bullfrog</name>
    <name type="synonym">Rana catesbeiana</name>
    <dbReference type="NCBI Taxonomy" id="8400"/>
    <lineage>
        <taxon>Eukaryota</taxon>
        <taxon>Metazoa</taxon>
        <taxon>Chordata</taxon>
        <taxon>Craniata</taxon>
        <taxon>Vertebrata</taxon>
        <taxon>Euteleostomi</taxon>
        <taxon>Amphibia</taxon>
        <taxon>Batrachia</taxon>
        <taxon>Anura</taxon>
        <taxon>Neobatrachia</taxon>
        <taxon>Ranoidea</taxon>
        <taxon>Ranidae</taxon>
        <taxon>Aquarana</taxon>
    </lineage>
</organism>
<dbReference type="PANTHER" id="PTHR11177">
    <property type="entry name" value="CHITINASE"/>
    <property type="match status" value="1"/>
</dbReference>
<dbReference type="OrthoDB" id="76388at2759"/>
<keyword evidence="4" id="KW-1185">Reference proteome</keyword>
<dbReference type="InterPro" id="IPR029070">
    <property type="entry name" value="Chitinase_insertion_sf"/>
</dbReference>
<dbReference type="Gene3D" id="3.10.50.10">
    <property type="match status" value="1"/>
</dbReference>
<accession>A0A2G9RHT1</accession>
<evidence type="ECO:0000259" key="2">
    <source>
        <dbReference type="PROSITE" id="PS51910"/>
    </source>
</evidence>
<protein>
    <recommendedName>
        <fullName evidence="2">GH18 domain-containing protein</fullName>
    </recommendedName>
</protein>
<evidence type="ECO:0000256" key="1">
    <source>
        <dbReference type="ARBA" id="ARBA00023157"/>
    </source>
</evidence>
<dbReference type="EMBL" id="KV938655">
    <property type="protein sequence ID" value="PIO27450.1"/>
    <property type="molecule type" value="Genomic_DNA"/>
</dbReference>
<evidence type="ECO:0000313" key="4">
    <source>
        <dbReference type="Proteomes" id="UP000228934"/>
    </source>
</evidence>
<dbReference type="GO" id="GO:0004568">
    <property type="term" value="F:chitinase activity"/>
    <property type="evidence" value="ECO:0007669"/>
    <property type="project" value="TreeGrafter"/>
</dbReference>
<dbReference type="PANTHER" id="PTHR11177:SF188">
    <property type="entry name" value="ACIDIC MAMMALIAN CHITINASE"/>
    <property type="match status" value="1"/>
</dbReference>
<dbReference type="GO" id="GO:0005975">
    <property type="term" value="P:carbohydrate metabolic process"/>
    <property type="evidence" value="ECO:0007669"/>
    <property type="project" value="InterPro"/>
</dbReference>
<dbReference type="SUPFAM" id="SSF54556">
    <property type="entry name" value="Chitinase insertion domain"/>
    <property type="match status" value="1"/>
</dbReference>
<dbReference type="Proteomes" id="UP000228934">
    <property type="component" value="Unassembled WGS sequence"/>
</dbReference>
<sequence length="70" mass="7837">DYILYYWKKHGAPASKLMAGLPTYGRTFSLKNPFDTAIGAPTLGPGPAGIYTRQPGIWSYYEILQDREIV</sequence>
<keyword evidence="1" id="KW-1015">Disulfide bond</keyword>
<name>A0A2G9RHT1_AQUCT</name>
<dbReference type="InterPro" id="IPR001223">
    <property type="entry name" value="Glyco_hydro18_cat"/>
</dbReference>
<dbReference type="GO" id="GO:0008061">
    <property type="term" value="F:chitin binding"/>
    <property type="evidence" value="ECO:0007669"/>
    <property type="project" value="TreeGrafter"/>
</dbReference>
<dbReference type="FunFam" id="3.10.50.10:FF:000001">
    <property type="entry name" value="Chitinase 3-like 1"/>
    <property type="match status" value="1"/>
</dbReference>
<feature type="domain" description="GH18" evidence="2">
    <location>
        <begin position="1"/>
        <end position="70"/>
    </location>
</feature>
<dbReference type="AlphaFoldDB" id="A0A2G9RHT1"/>
<proteinExistence type="predicted"/>
<dbReference type="SUPFAM" id="SSF51445">
    <property type="entry name" value="(Trans)glycosidases"/>
    <property type="match status" value="1"/>
</dbReference>
<reference evidence="4" key="1">
    <citation type="journal article" date="2017" name="Nat. Commun.">
        <title>The North American bullfrog draft genome provides insight into hormonal regulation of long noncoding RNA.</title>
        <authorList>
            <person name="Hammond S.A."/>
            <person name="Warren R.L."/>
            <person name="Vandervalk B.P."/>
            <person name="Kucuk E."/>
            <person name="Khan H."/>
            <person name="Gibb E.A."/>
            <person name="Pandoh P."/>
            <person name="Kirk H."/>
            <person name="Zhao Y."/>
            <person name="Jones M."/>
            <person name="Mungall A.J."/>
            <person name="Coope R."/>
            <person name="Pleasance S."/>
            <person name="Moore R.A."/>
            <person name="Holt R.A."/>
            <person name="Round J.M."/>
            <person name="Ohora S."/>
            <person name="Walle B.V."/>
            <person name="Veldhoen N."/>
            <person name="Helbing C.C."/>
            <person name="Birol I."/>
        </authorList>
    </citation>
    <scope>NUCLEOTIDE SEQUENCE [LARGE SCALE GENOMIC DNA]</scope>
</reference>
<evidence type="ECO:0000313" key="3">
    <source>
        <dbReference type="EMBL" id="PIO27450.1"/>
    </source>
</evidence>
<dbReference type="InterPro" id="IPR017853">
    <property type="entry name" value="GH"/>
</dbReference>
<dbReference type="InterPro" id="IPR050314">
    <property type="entry name" value="Glycosyl_Hydrlase_18"/>
</dbReference>
<dbReference type="Pfam" id="PF00704">
    <property type="entry name" value="Glyco_hydro_18"/>
    <property type="match status" value="1"/>
</dbReference>
<dbReference type="PROSITE" id="PS51910">
    <property type="entry name" value="GH18_2"/>
    <property type="match status" value="1"/>
</dbReference>
<feature type="non-terminal residue" evidence="3">
    <location>
        <position position="1"/>
    </location>
</feature>
<gene>
    <name evidence="3" type="ORF">AB205_0035700</name>
</gene>
<dbReference type="GO" id="GO:0006032">
    <property type="term" value="P:chitin catabolic process"/>
    <property type="evidence" value="ECO:0007669"/>
    <property type="project" value="TreeGrafter"/>
</dbReference>